<dbReference type="InterPro" id="IPR041033">
    <property type="entry name" value="SpaA_PFL_dom_1"/>
</dbReference>
<dbReference type="Pfam" id="PF17802">
    <property type="entry name" value="SpaA"/>
    <property type="match status" value="5"/>
</dbReference>
<keyword evidence="6" id="KW-0572">Peptidoglycan-anchor</keyword>
<comment type="subcellular location">
    <subcellularLocation>
        <location evidence="1">Secreted</location>
        <location evidence="1">Cell wall</location>
        <topology evidence="1">Peptidoglycan-anchor</topology>
    </subcellularLocation>
</comment>
<dbReference type="PANTHER" id="PTHR36108">
    <property type="entry name" value="COLOSSIN-B-RELATED"/>
    <property type="match status" value="1"/>
</dbReference>
<dbReference type="InterPro" id="IPR008966">
    <property type="entry name" value="Adhesion_dom_sf"/>
</dbReference>
<evidence type="ECO:0000313" key="12">
    <source>
        <dbReference type="Proteomes" id="UP001164718"/>
    </source>
</evidence>
<dbReference type="InterPro" id="IPR019931">
    <property type="entry name" value="LPXTG_anchor"/>
</dbReference>
<evidence type="ECO:0000256" key="1">
    <source>
        <dbReference type="ARBA" id="ARBA00004168"/>
    </source>
</evidence>
<feature type="signal peptide" evidence="9">
    <location>
        <begin position="1"/>
        <end position="26"/>
    </location>
</feature>
<dbReference type="Pfam" id="PF05737">
    <property type="entry name" value="Collagen_bind"/>
    <property type="match status" value="4"/>
</dbReference>
<feature type="transmembrane region" description="Helical" evidence="8">
    <location>
        <begin position="1421"/>
        <end position="1441"/>
    </location>
</feature>
<dbReference type="InterPro" id="IPR011252">
    <property type="entry name" value="Fibrogen-bd_dom1"/>
</dbReference>
<sequence>MWKKIGYIVLLFLLLFQTSFSSFSNASLVNAEELDSDSVQEADMNLTEEDTTGSEMTENIITNVTMKDENGEMIDASQNPDNHPSLGSAVEIEYSYKLENNHGYKAGSTFTFQLPEIFEVYNDVENEALLFGGINIGTFTVKTDGTVTMTFNDEIEKRSNVGGSLKLWTEIKSDWSGSVEQDIVFSFTDEDFITIPVRFQPKPGSEIDKTGTPDKTYNATTINWTVDFNKQLKTIKNAVLRDPIQDGQQLQADSIQVYKLDVQLDGSVEQGDWVDPSEYVIEKTDTGEDFQLRFTSGGIDSAYRVTFTTNITDEDGKSYANEATLIGDDVEQSASASVSVSRGTPLSKKSTKYDSKTQTITWEIQYNYNEKEISKDQAKLTDLFNASQELIEGTFKVYQVTIDENGNAKDPVEVHNYTVTPTSTLEKKGFELQFNEAIDAAYKIVYQTKAIDRVFETEKITNSVTSEEGINANGSRWIYQQILTKTNDSKYPNTNYETKTTTWKISFNKDAYSMENVILSDEFTNEGLTFLPETLTIKSGNGEQLEEGTDYTLTVNADGNGFQITFLKEISVQYDIEYETTFNSDARKNVNQAFKNKVTMNWTDEFGDAQQKEATAQFQPDQYTKNNGYKNGSYNAITKEITWEVGINYNLKNIEQANVIDYIEGNQTFVEGSIQVFEMNLTGSANGVEIGDEQIRDEDFTIKEVEDEEGNPGFEIHFKNPIDTAYLITYKTSLQDQLIQKEYPNTALLFDGSEPLTSLNATVSVTHGGEYTDKTGTQNRKVIDWTVDINFGQSKVSNATLYDEPSTNQILLENSFHLYGTKVSENGNVTKDDENELQRGEDYTLDVKTDDEGKQTFELKFLNDIDTAYILEYQSYINALNGEEVTNKTVFEGEQITTEETESNEKIIVKLTGGSGTGSGETGNLEVTKIDATTKDVLKGATFTLYDKDGEIAIRTLTTGEDGKVIFKNLLYNDYLLKEDSAPEGYVVGIQNSQTVTIDSQNEEITVENEKIVQAVQLMKIDGETNEPLTGAVFELQRKVGNQYEKVAELTTDENGIIYQDELEAGDYQFIEIKAPNGYSINSEPIPFTIIQNQTEVTKITVDNQIILGSVELTKVDQDDPNIVLSCAEYMLLDENGALLQEQLTTNEEGKIVVSDLRPGKYQFVETKAPEYYELDATPIPFEIVTGQSEVFEVTATNELTPGSVQLIKVDKDDQSTLAGAQFELQDNDGNVIKTGLTTDEEGKLVVEDLKPDDYQFVETKAPFGYDLDPTPIEFTIEKGQTTPVLITALNELSTGSVQLIKVDQDDQSVMLEGAQFELQTADGQSLQEGLKTDEDGQLVVDDLKPGDYQFVETQAPSGYELNQTPIEFTIELGQEVLKIQVANTKILDTTEEKTTDDSNESNDPIKQTGEVNLPKTATNLFNALAAGALFLLVGFFLMTFRRKQEK</sequence>
<reference evidence="11" key="1">
    <citation type="submission" date="2022-09" db="EMBL/GenBank/DDBJ databases">
        <title>Complete Genomes of Fervidibacillus albus and Fervidibacillus halotolerans isolated from tidal flat sediments.</title>
        <authorList>
            <person name="Kwon K.K."/>
            <person name="Yang S.-H."/>
            <person name="Park M.J."/>
            <person name="Oh H.-M."/>
        </authorList>
    </citation>
    <scope>NUCLEOTIDE SEQUENCE</scope>
    <source>
        <strain evidence="11">MEBiC13591</strain>
    </source>
</reference>
<dbReference type="Gene3D" id="2.60.40.10">
    <property type="entry name" value="Immunoglobulins"/>
    <property type="match status" value="5"/>
</dbReference>
<evidence type="ECO:0000256" key="6">
    <source>
        <dbReference type="ARBA" id="ARBA00023088"/>
    </source>
</evidence>
<dbReference type="InterPro" id="IPR041171">
    <property type="entry name" value="SDR_Ig"/>
</dbReference>
<keyword evidence="8" id="KW-0472">Membrane</keyword>
<accession>A0A9E8RWE3</accession>
<evidence type="ECO:0000256" key="9">
    <source>
        <dbReference type="SAM" id="SignalP"/>
    </source>
</evidence>
<dbReference type="KEGG" id="faf:OE104_00970"/>
<dbReference type="SUPFAM" id="SSF49401">
    <property type="entry name" value="Bacterial adhesins"/>
    <property type="match status" value="6"/>
</dbReference>
<comment type="similarity">
    <text evidence="2">Belongs to the serine-aspartate repeat-containing protein (SDr) family.</text>
</comment>
<evidence type="ECO:0000256" key="3">
    <source>
        <dbReference type="ARBA" id="ARBA00022512"/>
    </source>
</evidence>
<dbReference type="EMBL" id="CP106878">
    <property type="protein sequence ID" value="WAA09978.1"/>
    <property type="molecule type" value="Genomic_DNA"/>
</dbReference>
<dbReference type="SUPFAM" id="SSF49478">
    <property type="entry name" value="Cna protein B-type domain"/>
    <property type="match status" value="5"/>
</dbReference>
<dbReference type="InterPro" id="IPR013783">
    <property type="entry name" value="Ig-like_fold"/>
</dbReference>
<dbReference type="RefSeq" id="WP_275417760.1">
    <property type="nucleotide sequence ID" value="NZ_CP106878.1"/>
</dbReference>
<gene>
    <name evidence="11" type="ORF">OE104_00970</name>
</gene>
<keyword evidence="5 9" id="KW-0732">Signal</keyword>
<keyword evidence="4" id="KW-0964">Secreted</keyword>
<dbReference type="Proteomes" id="UP001164718">
    <property type="component" value="Chromosome"/>
</dbReference>
<dbReference type="GO" id="GO:0005518">
    <property type="term" value="F:collagen binding"/>
    <property type="evidence" value="ECO:0007669"/>
    <property type="project" value="InterPro"/>
</dbReference>
<keyword evidence="3" id="KW-0134">Cell wall</keyword>
<keyword evidence="8" id="KW-0812">Transmembrane</keyword>
<feature type="region of interest" description="Disordered" evidence="7">
    <location>
        <begin position="1391"/>
        <end position="1411"/>
    </location>
</feature>
<protein>
    <submittedName>
        <fullName evidence="11">SpaA isopeptide-forming pilin-related protein</fullName>
    </submittedName>
</protein>
<proteinExistence type="inferred from homology"/>
<dbReference type="NCBIfam" id="TIGR01167">
    <property type="entry name" value="LPXTG_anchor"/>
    <property type="match status" value="1"/>
</dbReference>
<dbReference type="PROSITE" id="PS50847">
    <property type="entry name" value="GRAM_POS_ANCHORING"/>
    <property type="match status" value="1"/>
</dbReference>
<organism evidence="11 12">
    <name type="scientific">Fervidibacillus albus</name>
    <dbReference type="NCBI Taxonomy" id="2980026"/>
    <lineage>
        <taxon>Bacteria</taxon>
        <taxon>Bacillati</taxon>
        <taxon>Bacillota</taxon>
        <taxon>Bacilli</taxon>
        <taxon>Bacillales</taxon>
        <taxon>Bacillaceae</taxon>
        <taxon>Fervidibacillus</taxon>
    </lineage>
</organism>
<evidence type="ECO:0000256" key="5">
    <source>
        <dbReference type="ARBA" id="ARBA00022729"/>
    </source>
</evidence>
<dbReference type="Gene3D" id="2.60.40.740">
    <property type="match status" value="5"/>
</dbReference>
<evidence type="ECO:0000313" key="11">
    <source>
        <dbReference type="EMBL" id="WAA09978.1"/>
    </source>
</evidence>
<evidence type="ECO:0000259" key="10">
    <source>
        <dbReference type="PROSITE" id="PS50847"/>
    </source>
</evidence>
<feature type="domain" description="Gram-positive cocci surface proteins LPxTG" evidence="10">
    <location>
        <begin position="1414"/>
        <end position="1447"/>
    </location>
</feature>
<dbReference type="GO" id="GO:0007155">
    <property type="term" value="P:cell adhesion"/>
    <property type="evidence" value="ECO:0007669"/>
    <property type="project" value="InterPro"/>
</dbReference>
<dbReference type="Pfam" id="PF00746">
    <property type="entry name" value="Gram_pos_anchor"/>
    <property type="match status" value="1"/>
</dbReference>
<evidence type="ECO:0000256" key="4">
    <source>
        <dbReference type="ARBA" id="ARBA00022525"/>
    </source>
</evidence>
<dbReference type="Pfam" id="PF17961">
    <property type="entry name" value="Big_8"/>
    <property type="match status" value="1"/>
</dbReference>
<feature type="chain" id="PRO_5038521700" evidence="9">
    <location>
        <begin position="27"/>
        <end position="1447"/>
    </location>
</feature>
<evidence type="ECO:0000256" key="7">
    <source>
        <dbReference type="SAM" id="MobiDB-lite"/>
    </source>
</evidence>
<keyword evidence="12" id="KW-1185">Reference proteome</keyword>
<evidence type="ECO:0000256" key="2">
    <source>
        <dbReference type="ARBA" id="ARBA00007257"/>
    </source>
</evidence>
<dbReference type="InterPro" id="IPR008456">
    <property type="entry name" value="Collagen-bd_dom"/>
</dbReference>
<dbReference type="PANTHER" id="PTHR36108:SF13">
    <property type="entry name" value="COLOSSIN-B-RELATED"/>
    <property type="match status" value="1"/>
</dbReference>
<dbReference type="Gene3D" id="2.60.40.1280">
    <property type="match status" value="1"/>
</dbReference>
<name>A0A9E8RWE3_9BACI</name>
<keyword evidence="8" id="KW-1133">Transmembrane helix</keyword>
<evidence type="ECO:0000256" key="8">
    <source>
        <dbReference type="SAM" id="Phobius"/>
    </source>
</evidence>